<dbReference type="GO" id="GO:0006783">
    <property type="term" value="P:heme biosynthetic process"/>
    <property type="evidence" value="ECO:0007669"/>
    <property type="project" value="TreeGrafter"/>
</dbReference>
<evidence type="ECO:0000256" key="1">
    <source>
        <dbReference type="ARBA" id="ARBA00001916"/>
    </source>
</evidence>
<accession>A0A2X2YS59</accession>
<evidence type="ECO:0000256" key="3">
    <source>
        <dbReference type="ARBA" id="ARBA00005638"/>
    </source>
</evidence>
<dbReference type="InterPro" id="IPR036803">
    <property type="entry name" value="Porphobilinogen_deaminase_C_sf"/>
</dbReference>
<evidence type="ECO:0000256" key="7">
    <source>
        <dbReference type="ARBA" id="ARBA00048169"/>
    </source>
</evidence>
<dbReference type="Gene3D" id="3.40.190.10">
    <property type="entry name" value="Periplasmic binding protein-like II"/>
    <property type="match status" value="2"/>
</dbReference>
<dbReference type="GO" id="GO:0004418">
    <property type="term" value="F:hydroxymethylbilane synthase activity"/>
    <property type="evidence" value="ECO:0007669"/>
    <property type="project" value="UniProtKB-UniRule"/>
</dbReference>
<keyword evidence="6" id="KW-0627">Porphyrin biosynthesis</keyword>
<dbReference type="PANTHER" id="PTHR11557">
    <property type="entry name" value="PORPHOBILINOGEN DEAMINASE"/>
    <property type="match status" value="1"/>
</dbReference>
<dbReference type="NCBIfam" id="TIGR00212">
    <property type="entry name" value="hemC"/>
    <property type="match status" value="1"/>
</dbReference>
<dbReference type="InterPro" id="IPR022419">
    <property type="entry name" value="Porphobilin_deaminase_cofac_BS"/>
</dbReference>
<comment type="function">
    <text evidence="2">Tetrapolymerization of the monopyrrole PBG into the hydroxymethylbilane pre-uroporphyrinogen in several discrete steps.</text>
</comment>
<feature type="domain" description="Porphobilinogen deaminase C-terminal" evidence="10">
    <location>
        <begin position="249"/>
        <end position="338"/>
    </location>
</feature>
<comment type="catalytic activity">
    <reaction evidence="7">
        <text>4 porphobilinogen + H2O = hydroxymethylbilane + 4 NH4(+)</text>
        <dbReference type="Rhea" id="RHEA:13185"/>
        <dbReference type="ChEBI" id="CHEBI:15377"/>
        <dbReference type="ChEBI" id="CHEBI:28938"/>
        <dbReference type="ChEBI" id="CHEBI:57845"/>
        <dbReference type="ChEBI" id="CHEBI:58126"/>
        <dbReference type="EC" id="2.5.1.61"/>
    </reaction>
</comment>
<dbReference type="PIRSF" id="PIRSF001438">
    <property type="entry name" value="4pyrrol_synth_OHMeBilane_synth"/>
    <property type="match status" value="1"/>
</dbReference>
<name>A0A2X2YS59_9ACTO</name>
<evidence type="ECO:0000256" key="4">
    <source>
        <dbReference type="ARBA" id="ARBA00012655"/>
    </source>
</evidence>
<dbReference type="GeneID" id="55564880"/>
<dbReference type="PROSITE" id="PS00533">
    <property type="entry name" value="PORPHOBILINOGEN_DEAM"/>
    <property type="match status" value="1"/>
</dbReference>
<dbReference type="AlphaFoldDB" id="A0A2X2YS59"/>
<comment type="similarity">
    <text evidence="3">Belongs to the HMBS family.</text>
</comment>
<evidence type="ECO:0000256" key="2">
    <source>
        <dbReference type="ARBA" id="ARBA00002869"/>
    </source>
</evidence>
<evidence type="ECO:0000313" key="13">
    <source>
        <dbReference type="Proteomes" id="UP000250245"/>
    </source>
</evidence>
<dbReference type="Pfam" id="PF01379">
    <property type="entry name" value="Porphobil_deam"/>
    <property type="match status" value="1"/>
</dbReference>
<proteinExistence type="inferred from homology"/>
<feature type="domain" description="Porphobilinogen deaminase N-terminal" evidence="9">
    <location>
        <begin position="11"/>
        <end position="225"/>
    </location>
</feature>
<evidence type="ECO:0000313" key="12">
    <source>
        <dbReference type="EMBL" id="SQB65781.1"/>
    </source>
</evidence>
<gene>
    <name evidence="12" type="primary">hemC</name>
    <name evidence="11" type="ORF">HHJ67_09455</name>
    <name evidence="12" type="ORF">NCTC11820_01853</name>
</gene>
<dbReference type="SUPFAM" id="SSF53850">
    <property type="entry name" value="Periplasmic binding protein-like II"/>
    <property type="match status" value="1"/>
</dbReference>
<evidence type="ECO:0000256" key="5">
    <source>
        <dbReference type="ARBA" id="ARBA00022679"/>
    </source>
</evidence>
<dbReference type="InterPro" id="IPR022417">
    <property type="entry name" value="Porphobilin_deaminase_N"/>
</dbReference>
<dbReference type="Proteomes" id="UP000553981">
    <property type="component" value="Unassembled WGS sequence"/>
</dbReference>
<dbReference type="EMBL" id="UASJ01000001">
    <property type="protein sequence ID" value="SQB65781.1"/>
    <property type="molecule type" value="Genomic_DNA"/>
</dbReference>
<dbReference type="SUPFAM" id="SSF54782">
    <property type="entry name" value="Porphobilinogen deaminase (hydroxymethylbilane synthase), C-terminal domain"/>
    <property type="match status" value="1"/>
</dbReference>
<reference evidence="11 14" key="2">
    <citation type="submission" date="2020-04" db="EMBL/GenBank/DDBJ databases">
        <title>Antimicrobial susceptibility and clonality of vaginal-derived multi-drug resistant Mobiluncus isolates in China.</title>
        <authorList>
            <person name="Zhang X."/>
        </authorList>
    </citation>
    <scope>NUCLEOTIDE SEQUENCE [LARGE SCALE GENOMIC DNA]</scope>
    <source>
        <strain evidence="11 14">19</strain>
    </source>
</reference>
<dbReference type="PRINTS" id="PR00151">
    <property type="entry name" value="PORPHBDMNASE"/>
</dbReference>
<keyword evidence="5 12" id="KW-0808">Transferase</keyword>
<dbReference type="Proteomes" id="UP000250245">
    <property type="component" value="Unassembled WGS sequence"/>
</dbReference>
<dbReference type="PANTHER" id="PTHR11557:SF0">
    <property type="entry name" value="PORPHOBILINOGEN DEAMINASE"/>
    <property type="match status" value="1"/>
</dbReference>
<dbReference type="GO" id="GO:0005737">
    <property type="term" value="C:cytoplasm"/>
    <property type="evidence" value="ECO:0007669"/>
    <property type="project" value="UniProtKB-UniRule"/>
</dbReference>
<dbReference type="OMA" id="LWQANHI"/>
<dbReference type="Gene3D" id="3.30.160.40">
    <property type="entry name" value="Porphobilinogen deaminase, C-terminal domain"/>
    <property type="match status" value="1"/>
</dbReference>
<organism evidence="12 13">
    <name type="scientific">Mobiluncus curtisii</name>
    <dbReference type="NCBI Taxonomy" id="2051"/>
    <lineage>
        <taxon>Bacteria</taxon>
        <taxon>Bacillati</taxon>
        <taxon>Actinomycetota</taxon>
        <taxon>Actinomycetes</taxon>
        <taxon>Actinomycetales</taxon>
        <taxon>Actinomycetaceae</taxon>
        <taxon>Mobiluncus</taxon>
    </lineage>
</organism>
<evidence type="ECO:0000259" key="9">
    <source>
        <dbReference type="Pfam" id="PF01379"/>
    </source>
</evidence>
<protein>
    <recommendedName>
        <fullName evidence="4 8">Hydroxymethylbilane synthase</fullName>
        <ecNumber evidence="4 8">2.5.1.61</ecNumber>
    </recommendedName>
</protein>
<dbReference type="EC" id="2.5.1.61" evidence="4 8"/>
<dbReference type="RefSeq" id="WP_004007761.1">
    <property type="nucleotide sequence ID" value="NZ_CP068112.1"/>
</dbReference>
<reference evidence="12 13" key="1">
    <citation type="submission" date="2018-06" db="EMBL/GenBank/DDBJ databases">
        <authorList>
            <consortium name="Pathogen Informatics"/>
            <person name="Doyle S."/>
        </authorList>
    </citation>
    <scope>NUCLEOTIDE SEQUENCE [LARGE SCALE GENOMIC DNA]</scope>
    <source>
        <strain evidence="12 13">NCTC11820</strain>
    </source>
</reference>
<evidence type="ECO:0000313" key="14">
    <source>
        <dbReference type="Proteomes" id="UP000553981"/>
    </source>
</evidence>
<dbReference type="InterPro" id="IPR000860">
    <property type="entry name" value="HemC"/>
</dbReference>
<dbReference type="Pfam" id="PF03900">
    <property type="entry name" value="Porphobil_deamC"/>
    <property type="match status" value="1"/>
</dbReference>
<comment type="cofactor">
    <cofactor evidence="1">
        <name>dipyrromethane</name>
        <dbReference type="ChEBI" id="CHEBI:60342"/>
    </cofactor>
</comment>
<evidence type="ECO:0000313" key="11">
    <source>
        <dbReference type="EMBL" id="NMW87959.1"/>
    </source>
</evidence>
<evidence type="ECO:0000256" key="8">
    <source>
        <dbReference type="NCBIfam" id="TIGR00212"/>
    </source>
</evidence>
<evidence type="ECO:0000256" key="6">
    <source>
        <dbReference type="ARBA" id="ARBA00023244"/>
    </source>
</evidence>
<evidence type="ECO:0000259" key="10">
    <source>
        <dbReference type="Pfam" id="PF03900"/>
    </source>
</evidence>
<dbReference type="EMBL" id="JABCUI010000005">
    <property type="protein sequence ID" value="NMW87959.1"/>
    <property type="molecule type" value="Genomic_DNA"/>
</dbReference>
<sequence length="373" mass="38800">MQTIGSTERPLVIGTRASALALTQTRAVASDLEQRGLHVQVQTFTTEGDINRASLASLGGVGVFAAALRVALLEGHCDLVVHSLKDLPTVPVDGLVVAATPTREDPGDVLVARDSLSLADLPAGSRLGTGSPRRARQIAVARPDIELVDIRGNVPTRVGRVKGLAAVAEQAGLPSGKAAEDLDGVVLARAGLRRLGMDDAITDSLEGTVIPAGGQGALALETRSELLDSDEGRNFAQILKFVDDEPTRLEVSAERALLRYLEAGCAAPLGVRGVVTWDKHTEAPSGRLELTARVIGNQGEVLEVNGETTVLLGAEAAQRDFALAAAEQLGVDLAGELLEAGAATIADLKAAKSASTQTDANQTICNEKELWGE</sequence>
<dbReference type="InterPro" id="IPR022418">
    <property type="entry name" value="Porphobilinogen_deaminase_C"/>
</dbReference>